<evidence type="ECO:0008006" key="3">
    <source>
        <dbReference type="Google" id="ProtNLM"/>
    </source>
</evidence>
<gene>
    <name evidence="1" type="ORF">LNV07_02480</name>
</gene>
<dbReference type="Proteomes" id="UP001209701">
    <property type="component" value="Unassembled WGS sequence"/>
</dbReference>
<name>A0ABT2Y9L5_9BURK</name>
<sequence>MAPSARDRISVDLRGLKAALFEQAHTLGISPSDLVRELLAGALVQNDLPIVAPSALEPAEPAEQRTRLSLRMSRPDAIATLSAARAAGLAPGAFVASLVAWVPVLGKGGARSDYLAALVASNAELSDLSRNIHQLTQLLRQGSVRAAQEYSELLQSLEGEVRQHLHLAATALAELRPSPVHREGGPRAASPNRP</sequence>
<dbReference type="EMBL" id="JAJIRN010000001">
    <property type="protein sequence ID" value="MCV2366963.1"/>
    <property type="molecule type" value="Genomic_DNA"/>
</dbReference>
<evidence type="ECO:0000313" key="2">
    <source>
        <dbReference type="Proteomes" id="UP001209701"/>
    </source>
</evidence>
<proteinExistence type="predicted"/>
<dbReference type="RefSeq" id="WP_263569574.1">
    <property type="nucleotide sequence ID" value="NZ_JAJIRN010000001.1"/>
</dbReference>
<reference evidence="1 2" key="1">
    <citation type="submission" date="2021-11" db="EMBL/GenBank/DDBJ databases">
        <authorList>
            <person name="Liang Q."/>
            <person name="Mou H."/>
            <person name="Liu Z."/>
        </authorList>
    </citation>
    <scope>NUCLEOTIDE SEQUENCE [LARGE SCALE GENOMIC DNA]</scope>
    <source>
        <strain evidence="1 2">CHU3</strain>
    </source>
</reference>
<evidence type="ECO:0000313" key="1">
    <source>
        <dbReference type="EMBL" id="MCV2366963.1"/>
    </source>
</evidence>
<comment type="caution">
    <text evidence="1">The sequence shown here is derived from an EMBL/GenBank/DDBJ whole genome shotgun (WGS) entry which is preliminary data.</text>
</comment>
<organism evidence="1 2">
    <name type="scientific">Roseateles oligotrophus</name>
    <dbReference type="NCBI Taxonomy" id="1769250"/>
    <lineage>
        <taxon>Bacteria</taxon>
        <taxon>Pseudomonadati</taxon>
        <taxon>Pseudomonadota</taxon>
        <taxon>Betaproteobacteria</taxon>
        <taxon>Burkholderiales</taxon>
        <taxon>Sphaerotilaceae</taxon>
        <taxon>Roseateles</taxon>
    </lineage>
</organism>
<keyword evidence="2" id="KW-1185">Reference proteome</keyword>
<protein>
    <recommendedName>
        <fullName evidence="3">CopG family transcriptional regulator</fullName>
    </recommendedName>
</protein>
<accession>A0ABT2Y9L5</accession>